<keyword evidence="9" id="KW-1185">Reference proteome</keyword>
<organism evidence="8 9">
    <name type="scientific">Phytohabitans kaempferiae</name>
    <dbReference type="NCBI Taxonomy" id="1620943"/>
    <lineage>
        <taxon>Bacteria</taxon>
        <taxon>Bacillati</taxon>
        <taxon>Actinomycetota</taxon>
        <taxon>Actinomycetes</taxon>
        <taxon>Micromonosporales</taxon>
        <taxon>Micromonosporaceae</taxon>
    </lineage>
</organism>
<feature type="transmembrane region" description="Helical" evidence="7">
    <location>
        <begin position="286"/>
        <end position="317"/>
    </location>
</feature>
<gene>
    <name evidence="8" type="ORF">ACFFIA_31495</name>
</gene>
<evidence type="ECO:0000313" key="8">
    <source>
        <dbReference type="EMBL" id="MFC0532183.1"/>
    </source>
</evidence>
<evidence type="ECO:0000256" key="3">
    <source>
        <dbReference type="ARBA" id="ARBA00022475"/>
    </source>
</evidence>
<dbReference type="InterPro" id="IPR050833">
    <property type="entry name" value="Poly_Biosynth_Transport"/>
</dbReference>
<protein>
    <submittedName>
        <fullName evidence="8">Oligosaccharide flippase family protein</fullName>
    </submittedName>
</protein>
<dbReference type="PANTHER" id="PTHR30250">
    <property type="entry name" value="PST FAMILY PREDICTED COLANIC ACID TRANSPORTER"/>
    <property type="match status" value="1"/>
</dbReference>
<evidence type="ECO:0000256" key="7">
    <source>
        <dbReference type="SAM" id="Phobius"/>
    </source>
</evidence>
<feature type="transmembrane region" description="Helical" evidence="7">
    <location>
        <begin position="81"/>
        <end position="106"/>
    </location>
</feature>
<feature type="transmembrane region" description="Helical" evidence="7">
    <location>
        <begin position="358"/>
        <end position="379"/>
    </location>
</feature>
<feature type="transmembrane region" description="Helical" evidence="7">
    <location>
        <begin position="118"/>
        <end position="138"/>
    </location>
</feature>
<feature type="transmembrane region" description="Helical" evidence="7">
    <location>
        <begin position="150"/>
        <end position="171"/>
    </location>
</feature>
<dbReference type="Proteomes" id="UP001589867">
    <property type="component" value="Unassembled WGS sequence"/>
</dbReference>
<evidence type="ECO:0000256" key="5">
    <source>
        <dbReference type="ARBA" id="ARBA00022989"/>
    </source>
</evidence>
<sequence length="498" mass="52047">MPEGSPDLVSKVKKALVWSTINNLLLRFGNLGLGIILARLLAPEDFGAFAVALTLQNVLLALADLGLSADLIRSGDIERRAATATTLTTASGAVFALVMILTAAPFAGAMGSPDAAGVVQVISLTLILAGMSCVPYAIMQRDFRQPEQTALGLIALVLDLVITVSLVLLGLGAMALAISRVITQSVTTAVQFWMVRMRPRFGWNREIARGLVRFGIPLAAANLVYMAIVSVPNLMVGSMMGSVALGFFLLAFNISSWPLNALGAAVRAVALPGFARLNDPDRKAEGFGAAVAVTVAWSVLAGLLLSALAASVVPLLYGAKWQPAAEALAGLAVFGAIRIVVELMGNFLVAVGATRRQLVAQIVWIATLVPAMALGIEWAGLAGAGWANAAVAGLVIVPAYLVLARRYRVRVTPITTRLLLSLLAGAPAAAAGIYLSGLVDNLLLACALGGSAATAIYAVLMYLPFRRWLAQLVAMKEYATEESAPSTVRDERLVEVAP</sequence>
<feature type="transmembrane region" description="Helical" evidence="7">
    <location>
        <begin position="48"/>
        <end position="69"/>
    </location>
</feature>
<reference evidence="8 9" key="1">
    <citation type="submission" date="2024-09" db="EMBL/GenBank/DDBJ databases">
        <authorList>
            <person name="Sun Q."/>
            <person name="Mori K."/>
        </authorList>
    </citation>
    <scope>NUCLEOTIDE SEQUENCE [LARGE SCALE GENOMIC DNA]</scope>
    <source>
        <strain evidence="8 9">TBRC 3947</strain>
    </source>
</reference>
<evidence type="ECO:0000256" key="1">
    <source>
        <dbReference type="ARBA" id="ARBA00004651"/>
    </source>
</evidence>
<evidence type="ECO:0000256" key="4">
    <source>
        <dbReference type="ARBA" id="ARBA00022692"/>
    </source>
</evidence>
<proteinExistence type="inferred from homology"/>
<evidence type="ECO:0000256" key="6">
    <source>
        <dbReference type="ARBA" id="ARBA00023136"/>
    </source>
</evidence>
<comment type="subcellular location">
    <subcellularLocation>
        <location evidence="1">Cell membrane</location>
        <topology evidence="1">Multi-pass membrane protein</topology>
    </subcellularLocation>
</comment>
<feature type="transmembrane region" description="Helical" evidence="7">
    <location>
        <begin position="442"/>
        <end position="465"/>
    </location>
</feature>
<name>A0ABV6MCU1_9ACTN</name>
<keyword evidence="5 7" id="KW-1133">Transmembrane helix</keyword>
<comment type="caution">
    <text evidence="8">The sequence shown here is derived from an EMBL/GenBank/DDBJ whole genome shotgun (WGS) entry which is preliminary data.</text>
</comment>
<feature type="transmembrane region" description="Helical" evidence="7">
    <location>
        <begin position="177"/>
        <end position="195"/>
    </location>
</feature>
<feature type="transmembrane region" description="Helical" evidence="7">
    <location>
        <begin position="385"/>
        <end position="404"/>
    </location>
</feature>
<keyword evidence="4 7" id="KW-0812">Transmembrane</keyword>
<evidence type="ECO:0000313" key="9">
    <source>
        <dbReference type="Proteomes" id="UP001589867"/>
    </source>
</evidence>
<feature type="transmembrane region" description="Helical" evidence="7">
    <location>
        <begin position="416"/>
        <end position="436"/>
    </location>
</feature>
<keyword evidence="3" id="KW-1003">Cell membrane</keyword>
<dbReference type="Pfam" id="PF13440">
    <property type="entry name" value="Polysacc_synt_3"/>
    <property type="match status" value="1"/>
</dbReference>
<feature type="transmembrane region" description="Helical" evidence="7">
    <location>
        <begin position="207"/>
        <end position="228"/>
    </location>
</feature>
<dbReference type="PANTHER" id="PTHR30250:SF10">
    <property type="entry name" value="LIPOPOLYSACCHARIDE BIOSYNTHESIS PROTEIN WZXC"/>
    <property type="match status" value="1"/>
</dbReference>
<dbReference type="EMBL" id="JBHLUH010000068">
    <property type="protein sequence ID" value="MFC0532183.1"/>
    <property type="molecule type" value="Genomic_DNA"/>
</dbReference>
<accession>A0ABV6MCU1</accession>
<evidence type="ECO:0000256" key="2">
    <source>
        <dbReference type="ARBA" id="ARBA00007430"/>
    </source>
</evidence>
<feature type="transmembrane region" description="Helical" evidence="7">
    <location>
        <begin position="329"/>
        <end position="351"/>
    </location>
</feature>
<feature type="transmembrane region" description="Helical" evidence="7">
    <location>
        <begin position="24"/>
        <end position="42"/>
    </location>
</feature>
<dbReference type="RefSeq" id="WP_377257795.1">
    <property type="nucleotide sequence ID" value="NZ_JBHLUH010000068.1"/>
</dbReference>
<keyword evidence="6 7" id="KW-0472">Membrane</keyword>
<comment type="similarity">
    <text evidence="2">Belongs to the polysaccharide synthase family.</text>
</comment>